<evidence type="ECO:0000313" key="7">
    <source>
        <dbReference type="Proteomes" id="UP000005222"/>
    </source>
</evidence>
<dbReference type="Gene3D" id="4.10.240.10">
    <property type="entry name" value="Zn(2)-C6 fungal-type DNA-binding domain"/>
    <property type="match status" value="1"/>
</dbReference>
<dbReference type="PANTHER" id="PTHR37534:SF43">
    <property type="entry name" value="FINGER DOMAIN PROTEIN, PUTATIVE (AFU_ORTHOLOGUE AFUA_1G01850)-RELATED"/>
    <property type="match status" value="1"/>
</dbReference>
<dbReference type="eggNOG" id="ENOG502QW7R">
    <property type="taxonomic scope" value="Eukaryota"/>
</dbReference>
<dbReference type="Proteomes" id="UP000005222">
    <property type="component" value="Chromosome H"/>
</dbReference>
<evidence type="ECO:0000313" key="5">
    <source>
        <dbReference type="EMBL" id="CCE79934.1"/>
    </source>
</evidence>
<dbReference type="GO" id="GO:0045944">
    <property type="term" value="P:positive regulation of transcription by RNA polymerase II"/>
    <property type="evidence" value="ECO:0007669"/>
    <property type="project" value="TreeGrafter"/>
</dbReference>
<reference evidence="7" key="2">
    <citation type="journal article" date="2012" name="G3 (Bethesda)">
        <title>Pichia sorbitophila, an interspecies yeast hybrid reveals early steps of genome resolution following polyploidization.</title>
        <authorList>
            <person name="Leh Louis V."/>
            <person name="Despons L."/>
            <person name="Friedrich A."/>
            <person name="Martin T."/>
            <person name="Durrens P."/>
            <person name="Casaregola S."/>
            <person name="Neuveglise C."/>
            <person name="Fairhead C."/>
            <person name="Marck C."/>
            <person name="Cruz J.A."/>
            <person name="Straub M.L."/>
            <person name="Kugler V."/>
            <person name="Sacerdot C."/>
            <person name="Uzunov Z."/>
            <person name="Thierry A."/>
            <person name="Weiss S."/>
            <person name="Bleykasten C."/>
            <person name="De Montigny J."/>
            <person name="Jacques N."/>
            <person name="Jung P."/>
            <person name="Lemaire M."/>
            <person name="Mallet S."/>
            <person name="Morel G."/>
            <person name="Richard G.F."/>
            <person name="Sarkar A."/>
            <person name="Savel G."/>
            <person name="Schacherer J."/>
            <person name="Seret M.L."/>
            <person name="Talla E."/>
            <person name="Samson G."/>
            <person name="Jubin C."/>
            <person name="Poulain J."/>
            <person name="Vacherie B."/>
            <person name="Barbe V."/>
            <person name="Pelletier E."/>
            <person name="Sherman D.J."/>
            <person name="Westhof E."/>
            <person name="Weissenbach J."/>
            <person name="Baret P.V."/>
            <person name="Wincker P."/>
            <person name="Gaillardin C."/>
            <person name="Dujon B."/>
            <person name="Souciet J.L."/>
        </authorList>
    </citation>
    <scope>NUCLEOTIDE SEQUENCE [LARGE SCALE GENOMIC DNA]</scope>
    <source>
        <strain evidence="7">ATCC MYA-4447 / BCRC 22081 / CBS 7064 / NBRC 10061 / NRRL Y-12695</strain>
    </source>
</reference>
<feature type="region of interest" description="Disordered" evidence="3">
    <location>
        <begin position="595"/>
        <end position="616"/>
    </location>
</feature>
<dbReference type="GO" id="GO:0000976">
    <property type="term" value="F:transcription cis-regulatory region binding"/>
    <property type="evidence" value="ECO:0007669"/>
    <property type="project" value="TreeGrafter"/>
</dbReference>
<dbReference type="SMART" id="SM00066">
    <property type="entry name" value="GAL4"/>
    <property type="match status" value="1"/>
</dbReference>
<evidence type="ECO:0000259" key="4">
    <source>
        <dbReference type="PROSITE" id="PS50048"/>
    </source>
</evidence>
<dbReference type="InterPro" id="IPR001138">
    <property type="entry name" value="Zn2Cys6_DnaBD"/>
</dbReference>
<dbReference type="PROSITE" id="PS50048">
    <property type="entry name" value="ZN2_CY6_FUNGAL_2"/>
    <property type="match status" value="1"/>
</dbReference>
<dbReference type="GO" id="GO:0000981">
    <property type="term" value="F:DNA-binding transcription factor activity, RNA polymerase II-specific"/>
    <property type="evidence" value="ECO:0007669"/>
    <property type="project" value="InterPro"/>
</dbReference>
<organism evidence="6 7">
    <name type="scientific">Pichia sorbitophila (strain ATCC MYA-4447 / BCRC 22081 / CBS 7064 / NBRC 10061 / NRRL Y-12695)</name>
    <name type="common">Hybrid yeast</name>
    <dbReference type="NCBI Taxonomy" id="559304"/>
    <lineage>
        <taxon>Eukaryota</taxon>
        <taxon>Fungi</taxon>
        <taxon>Dikarya</taxon>
        <taxon>Ascomycota</taxon>
        <taxon>Saccharomycotina</taxon>
        <taxon>Pichiomycetes</taxon>
        <taxon>Debaryomycetaceae</taxon>
        <taxon>Millerozyma</taxon>
    </lineage>
</organism>
<dbReference type="PROSITE" id="PS00463">
    <property type="entry name" value="ZN2_CY6_FUNGAL_1"/>
    <property type="match status" value="1"/>
</dbReference>
<evidence type="ECO:0000256" key="2">
    <source>
        <dbReference type="ARBA" id="ARBA00023242"/>
    </source>
</evidence>
<dbReference type="InParanoid" id="G8YGZ7"/>
<dbReference type="EMBL" id="FO082052">
    <property type="protein sequence ID" value="CCE80699.1"/>
    <property type="molecule type" value="Genomic_DNA"/>
</dbReference>
<sequence>MKFTEEENPPKKRIKRSRTGCHRCKRLKIKCDEMKPSCSYCSKTNAECDYSLKLNWGGRPFKNSIPNDKSKVKKPTKADSVNAGSSVVKEIKFVNHGGDQVDVKTATGNDTEKMKSEWVAETPGMHEIHSVGELRRNDTHLTPVNLPDSPFIYDGNKTFIGTHPMEDSVSDSFPPKAIDSSLSTGPPGVLDGLAVENFDGDDQAQYKARDHVMLPQTNQSYLHLNGNEVSKSMETEAPQIALNEFHDISHGVDHLSQAIEEISNGGFSFNLKNSEMLNRFAFSRVGSKSPFNYDNTTTTSEFYAPKRENIDSFSLENTHVPIISHSNSPNPVESGDITEVISAPLTNGDAFSTYSADIERINQYLPNKDSPNLFTDNMSERLMSSPQWLRVHRKTMYLEDEDEDEDEDDNQSSALIWGSPDQVALNKRSTYIDPEYFMKSIPIMPAPWPELLLNVPFYRDLMHFWVHIAADTFVPAPSEIYKDNPFRVLLPQMAMAHPSILTTLLAFSACIRGSLVKSDNTPENVINLLLARTCNELLKSLKNKEEATSDATLATVLLLSGYEVLISTNYDRHRTHTLGARQIIMARKSDNQLSLTSASDSRSSPSSSPSTSSSLSSTRESDIAFFLMRWFAYVDIIGALSSTRNTDNYLDDIRGDYTNRYYKTVLQDLDMVYEEEDSEKNIDYLLGFDVRFLPQFCEIVHLIKETENTKSKNSMDGDGNLPASIVSRALEIKDNLTNIYEREELRRQKKLGKIMENSDPNNHSASVSSLKLKYNILRYTNKFFCDMGILNLYRRVLNVPRESQLIQSLADGMGTILEHHIEAGSSAEQCSVFCIFCSACETLNPHMRQLFHKRFLHLADMGHVSALKSLPIMTRCWETGESWPEAATNLNIDLTLL</sequence>
<gene>
    <name evidence="6" type="primary">Piso0_003027</name>
    <name evidence="5" type="ORF">GNLVRS01_PISO0G03284g</name>
    <name evidence="6" type="ORF">GNLVRS01_PISO0H03285g</name>
</gene>
<evidence type="ECO:0000256" key="1">
    <source>
        <dbReference type="ARBA" id="ARBA00004123"/>
    </source>
</evidence>
<dbReference type="PANTHER" id="PTHR37534">
    <property type="entry name" value="TRANSCRIPTIONAL ACTIVATOR PROTEIN UGA3"/>
    <property type="match status" value="1"/>
</dbReference>
<dbReference type="HOGENOM" id="CLU_008109_0_0_1"/>
<dbReference type="STRING" id="559304.G8YGZ7"/>
<proteinExistence type="predicted"/>
<dbReference type="OrthoDB" id="5229455at2759"/>
<feature type="region of interest" description="Disordered" evidence="3">
    <location>
        <begin position="62"/>
        <end position="81"/>
    </location>
</feature>
<feature type="domain" description="Zn(2)-C6 fungal-type" evidence="4">
    <location>
        <begin position="20"/>
        <end position="50"/>
    </location>
</feature>
<dbReference type="AlphaFoldDB" id="G8YGZ7"/>
<dbReference type="Pfam" id="PF00172">
    <property type="entry name" value="Zn_clus"/>
    <property type="match status" value="1"/>
</dbReference>
<dbReference type="EMBL" id="FO082053">
    <property type="protein sequence ID" value="CCE79934.1"/>
    <property type="molecule type" value="Genomic_DNA"/>
</dbReference>
<comment type="subcellular location">
    <subcellularLocation>
        <location evidence="1">Nucleus</location>
    </subcellularLocation>
</comment>
<dbReference type="Proteomes" id="UP000005222">
    <property type="component" value="Chromosome G"/>
</dbReference>
<dbReference type="OMA" id="TQMAMEY"/>
<evidence type="ECO:0000313" key="6">
    <source>
        <dbReference type="EMBL" id="CCE80699.1"/>
    </source>
</evidence>
<dbReference type="InterPro" id="IPR021858">
    <property type="entry name" value="Fun_TF"/>
</dbReference>
<accession>G8YGZ7</accession>
<dbReference type="SUPFAM" id="SSF57701">
    <property type="entry name" value="Zn2/Cys6 DNA-binding domain"/>
    <property type="match status" value="1"/>
</dbReference>
<name>G8YGZ7_PICSO</name>
<evidence type="ECO:0000256" key="3">
    <source>
        <dbReference type="SAM" id="MobiDB-lite"/>
    </source>
</evidence>
<keyword evidence="2" id="KW-0539">Nucleus</keyword>
<reference evidence="6" key="1">
    <citation type="submission" date="2011-10" db="EMBL/GenBank/DDBJ databases">
        <authorList>
            <person name="Genoscope - CEA"/>
        </authorList>
    </citation>
    <scope>NUCLEOTIDE SEQUENCE</scope>
</reference>
<dbReference type="InterPro" id="IPR036864">
    <property type="entry name" value="Zn2-C6_fun-type_DNA-bd_sf"/>
</dbReference>
<dbReference type="GO" id="GO:0005634">
    <property type="term" value="C:nucleus"/>
    <property type="evidence" value="ECO:0007669"/>
    <property type="project" value="UniProtKB-SubCell"/>
</dbReference>
<dbReference type="Pfam" id="PF11951">
    <property type="entry name" value="Fungal_trans_2"/>
    <property type="match status" value="1"/>
</dbReference>
<keyword evidence="7" id="KW-1185">Reference proteome</keyword>
<dbReference type="GO" id="GO:0008270">
    <property type="term" value="F:zinc ion binding"/>
    <property type="evidence" value="ECO:0007669"/>
    <property type="project" value="InterPro"/>
</dbReference>
<dbReference type="CDD" id="cd00067">
    <property type="entry name" value="GAL4"/>
    <property type="match status" value="1"/>
</dbReference>
<protein>
    <submittedName>
        <fullName evidence="6">Piso0_003027 protein</fullName>
    </submittedName>
</protein>